<feature type="domain" description="PAC" evidence="17">
    <location>
        <begin position="255"/>
        <end position="308"/>
    </location>
</feature>
<keyword evidence="13" id="KW-0175">Coiled coil</keyword>
<dbReference type="SMART" id="SM00091">
    <property type="entry name" value="PAS"/>
    <property type="match status" value="1"/>
</dbReference>
<dbReference type="SMART" id="SM00387">
    <property type="entry name" value="HATPase_c"/>
    <property type="match status" value="1"/>
</dbReference>
<evidence type="ECO:0000256" key="4">
    <source>
        <dbReference type="ARBA" id="ARBA00022475"/>
    </source>
</evidence>
<proteinExistence type="predicted"/>
<gene>
    <name evidence="18" type="ORF">B6S08_08115</name>
</gene>
<evidence type="ECO:0000256" key="5">
    <source>
        <dbReference type="ARBA" id="ARBA00022553"/>
    </source>
</evidence>
<dbReference type="PROSITE" id="PS50110">
    <property type="entry name" value="RESPONSE_REGULATORY"/>
    <property type="match status" value="1"/>
</dbReference>
<dbReference type="Gene3D" id="1.10.287.130">
    <property type="match status" value="1"/>
</dbReference>
<evidence type="ECO:0000256" key="11">
    <source>
        <dbReference type="ARBA" id="ARBA00023136"/>
    </source>
</evidence>
<dbReference type="GO" id="GO:0009927">
    <property type="term" value="F:histidine phosphotransfer kinase activity"/>
    <property type="evidence" value="ECO:0007669"/>
    <property type="project" value="TreeGrafter"/>
</dbReference>
<comment type="caution">
    <text evidence="18">The sequence shown here is derived from an EMBL/GenBank/DDBJ whole genome shotgun (WGS) entry which is preliminary data.</text>
</comment>
<dbReference type="CDD" id="cd00082">
    <property type="entry name" value="HisKA"/>
    <property type="match status" value="1"/>
</dbReference>
<dbReference type="GO" id="GO:0005886">
    <property type="term" value="C:plasma membrane"/>
    <property type="evidence" value="ECO:0007669"/>
    <property type="project" value="UniProtKB-SubCell"/>
</dbReference>
<dbReference type="PANTHER" id="PTHR43047:SF72">
    <property type="entry name" value="OSMOSENSING HISTIDINE PROTEIN KINASE SLN1"/>
    <property type="match status" value="1"/>
</dbReference>
<evidence type="ECO:0000256" key="3">
    <source>
        <dbReference type="ARBA" id="ARBA00012438"/>
    </source>
</evidence>
<dbReference type="Pfam" id="PF01590">
    <property type="entry name" value="GAF"/>
    <property type="match status" value="1"/>
</dbReference>
<protein>
    <recommendedName>
        <fullName evidence="3">histidine kinase</fullName>
        <ecNumber evidence="3">2.7.13.3</ecNumber>
    </recommendedName>
</protein>
<dbReference type="Gene3D" id="3.30.450.20">
    <property type="entry name" value="PAS domain"/>
    <property type="match status" value="1"/>
</dbReference>
<feature type="modified residue" description="4-aspartylphosphate" evidence="12">
    <location>
        <position position="808"/>
    </location>
</feature>
<dbReference type="EMBL" id="NBIM01000001">
    <property type="protein sequence ID" value="OXY83438.1"/>
    <property type="molecule type" value="Genomic_DNA"/>
</dbReference>
<feature type="coiled-coil region" evidence="13">
    <location>
        <begin position="484"/>
        <end position="511"/>
    </location>
</feature>
<dbReference type="Pfam" id="PF02518">
    <property type="entry name" value="HATPase_c"/>
    <property type="match status" value="1"/>
</dbReference>
<keyword evidence="7" id="KW-0547">Nucleotide-binding</keyword>
<accession>A0A233RJ68</accession>
<keyword evidence="4" id="KW-1003">Cell membrane</keyword>
<sequence length="879" mass="97526">MHSSAPFPSNEPARLACLHQLQLLDTPPDPEFDQLVELACLLLNAPMGLVSLTDKERQWFRSQRGLGAQEVPRDAAFCSWVVADGAPLVVSDASQDARFADHPLVTGKPGLRFYAGMPLYLESDLVLGVLAILDTRPRTLSEEELRRLELLAGQARALLRLRWKRQMLNEQGSLSDNRLARYEAITQGAAAGIVRIDGRGHIQEINDYALNLLGYQRDALLGENVSRLMPSRWAEHHDQYLRHYTEGGDARVIGKGRKVAALHRDGHSVPVHLAVGEVRLDEHHGEAEFIGILTDLSEMHQAELRERQAARQLERQQRLLSVLHKGLTDYHALMSGNRLWGFLQEALRELTGSDYSLIGEVLPGDTGPALKIHAITDLSWSEESRQLMLRLQAGEMLLTNPDSMLGQVFAGGRTVLSNRMADDPRRGGFPPGHPPLHNFLGVPIFDDGEVIGMYAIANGREDYDEKLVSWLEPFTSTCALLINLYRQLREREAVTEQLRQARDQAEQASRAKTEFLSSMSHELRTPLNAIMGFAQLLQNNRRAPLGERQLRQVEQIYKSGSHLLKLINEVLDLARIEAGRIDMSFESIEVADVVREACDILSPMAEQHGIRLLAQMGRCGTVTADYTRLKQVLINLLSNAIKYNRPDGQVDIRCRRDGERLRISVRDTGEGIDPDYLDQLFQPFNRLGAENGAIEGTGVGLALTKSIVEQMQGEIGVENFPGDGCEFWFCLPLAASGPAAALPQELPSREVAAAGGKSVLYVEDNPANQRLLRDLFEELDDFELACVHSAELAFEMACASPPDLILMDVNLPGMSGVEAAQLLGRHPRTRQVPVVALSANAMPAEVRQARKAGFRDYLTKPVDIPRLLALLDELTGEAS</sequence>
<keyword evidence="5 12" id="KW-0597">Phosphoprotein</keyword>
<dbReference type="SMART" id="SM00448">
    <property type="entry name" value="REC"/>
    <property type="match status" value="1"/>
</dbReference>
<dbReference type="InterPro" id="IPR035965">
    <property type="entry name" value="PAS-like_dom_sf"/>
</dbReference>
<dbReference type="Pfam" id="PF13185">
    <property type="entry name" value="GAF_2"/>
    <property type="match status" value="1"/>
</dbReference>
<dbReference type="Pfam" id="PF13426">
    <property type="entry name" value="PAS_9"/>
    <property type="match status" value="1"/>
</dbReference>
<keyword evidence="8 18" id="KW-0418">Kinase</keyword>
<dbReference type="Gene3D" id="3.30.565.10">
    <property type="entry name" value="Histidine kinase-like ATPase, C-terminal domain"/>
    <property type="match status" value="1"/>
</dbReference>
<dbReference type="InterPro" id="IPR000700">
    <property type="entry name" value="PAS-assoc_C"/>
</dbReference>
<organism evidence="18 19">
    <name type="scientific">Oceanimonas doudoroffii</name>
    <dbReference type="NCBI Taxonomy" id="84158"/>
    <lineage>
        <taxon>Bacteria</taxon>
        <taxon>Pseudomonadati</taxon>
        <taxon>Pseudomonadota</taxon>
        <taxon>Gammaproteobacteria</taxon>
        <taxon>Aeromonadales</taxon>
        <taxon>Aeromonadaceae</taxon>
        <taxon>Oceanimonas</taxon>
    </lineage>
</organism>
<dbReference type="OrthoDB" id="9804645at2"/>
<dbReference type="FunFam" id="3.30.565.10:FF:000023">
    <property type="entry name" value="PAS domain-containing sensor histidine kinase"/>
    <property type="match status" value="1"/>
</dbReference>
<evidence type="ECO:0000256" key="6">
    <source>
        <dbReference type="ARBA" id="ARBA00022679"/>
    </source>
</evidence>
<dbReference type="InterPro" id="IPR029016">
    <property type="entry name" value="GAF-like_dom_sf"/>
</dbReference>
<dbReference type="GO" id="GO:0005524">
    <property type="term" value="F:ATP binding"/>
    <property type="evidence" value="ECO:0007669"/>
    <property type="project" value="UniProtKB-KW"/>
</dbReference>
<evidence type="ECO:0000256" key="1">
    <source>
        <dbReference type="ARBA" id="ARBA00000085"/>
    </source>
</evidence>
<dbReference type="FunFam" id="1.10.287.130:FF:000038">
    <property type="entry name" value="Sensory transduction histidine kinase"/>
    <property type="match status" value="1"/>
</dbReference>
<evidence type="ECO:0000313" key="18">
    <source>
        <dbReference type="EMBL" id="OXY83438.1"/>
    </source>
</evidence>
<comment type="subcellular location">
    <subcellularLocation>
        <location evidence="2">Cell membrane</location>
    </subcellularLocation>
</comment>
<dbReference type="InterPro" id="IPR036097">
    <property type="entry name" value="HisK_dim/P_sf"/>
</dbReference>
<evidence type="ECO:0000259" key="15">
    <source>
        <dbReference type="PROSITE" id="PS50110"/>
    </source>
</evidence>
<dbReference type="InterPro" id="IPR001789">
    <property type="entry name" value="Sig_transdc_resp-reg_receiver"/>
</dbReference>
<dbReference type="Pfam" id="PF00512">
    <property type="entry name" value="HisKA"/>
    <property type="match status" value="1"/>
</dbReference>
<dbReference type="SUPFAM" id="SSF55781">
    <property type="entry name" value="GAF domain-like"/>
    <property type="match status" value="2"/>
</dbReference>
<evidence type="ECO:0000256" key="8">
    <source>
        <dbReference type="ARBA" id="ARBA00022777"/>
    </source>
</evidence>
<evidence type="ECO:0000313" key="19">
    <source>
        <dbReference type="Proteomes" id="UP000242757"/>
    </source>
</evidence>
<dbReference type="SUPFAM" id="SSF55874">
    <property type="entry name" value="ATPase domain of HSP90 chaperone/DNA topoisomerase II/histidine kinase"/>
    <property type="match status" value="1"/>
</dbReference>
<dbReference type="CDD" id="cd17546">
    <property type="entry name" value="REC_hyHK_CKI1_RcsC-like"/>
    <property type="match status" value="1"/>
</dbReference>
<dbReference type="RefSeq" id="WP_094200212.1">
    <property type="nucleotide sequence ID" value="NZ_NBIM01000001.1"/>
</dbReference>
<dbReference type="InterPro" id="IPR036890">
    <property type="entry name" value="HATPase_C_sf"/>
</dbReference>
<feature type="domain" description="PAS" evidence="16">
    <location>
        <begin position="178"/>
        <end position="248"/>
    </location>
</feature>
<dbReference type="AlphaFoldDB" id="A0A233RJ68"/>
<reference evidence="18 19" key="1">
    <citation type="submission" date="2017-08" db="EMBL/GenBank/DDBJ databases">
        <title>A Genome Sequence of Oceanimonas doudoroffii ATCC 27123T.</title>
        <authorList>
            <person name="Brennan M.A."/>
            <person name="Maclea K.S."/>
            <person name="Mcclelland W.D."/>
            <person name="Trachtenberg A.M."/>
        </authorList>
    </citation>
    <scope>NUCLEOTIDE SEQUENCE [LARGE SCALE GENOMIC DNA]</scope>
    <source>
        <strain evidence="18 19">ATCC 27123</strain>
    </source>
</reference>
<dbReference type="GO" id="GO:0000155">
    <property type="term" value="F:phosphorelay sensor kinase activity"/>
    <property type="evidence" value="ECO:0007669"/>
    <property type="project" value="InterPro"/>
</dbReference>
<dbReference type="InterPro" id="IPR011006">
    <property type="entry name" value="CheY-like_superfamily"/>
</dbReference>
<dbReference type="SUPFAM" id="SSF55785">
    <property type="entry name" value="PYP-like sensor domain (PAS domain)"/>
    <property type="match status" value="1"/>
</dbReference>
<feature type="domain" description="Response regulatory" evidence="15">
    <location>
        <begin position="758"/>
        <end position="875"/>
    </location>
</feature>
<keyword evidence="9" id="KW-0067">ATP-binding</keyword>
<dbReference type="NCBIfam" id="TIGR00229">
    <property type="entry name" value="sensory_box"/>
    <property type="match status" value="1"/>
</dbReference>
<evidence type="ECO:0000256" key="7">
    <source>
        <dbReference type="ARBA" id="ARBA00022741"/>
    </source>
</evidence>
<keyword evidence="11" id="KW-0472">Membrane</keyword>
<dbReference type="EC" id="2.7.13.3" evidence="3"/>
<dbReference type="Gene3D" id="3.30.450.40">
    <property type="match status" value="2"/>
</dbReference>
<dbReference type="SUPFAM" id="SSF52172">
    <property type="entry name" value="CheY-like"/>
    <property type="match status" value="1"/>
</dbReference>
<comment type="catalytic activity">
    <reaction evidence="1">
        <text>ATP + protein L-histidine = ADP + protein N-phospho-L-histidine.</text>
        <dbReference type="EC" id="2.7.13.3"/>
    </reaction>
</comment>
<name>A0A233RJ68_9GAMM</name>
<dbReference type="PRINTS" id="PR00344">
    <property type="entry name" value="BCTRLSENSOR"/>
</dbReference>
<dbReference type="InterPro" id="IPR003018">
    <property type="entry name" value="GAF"/>
</dbReference>
<evidence type="ECO:0000256" key="13">
    <source>
        <dbReference type="SAM" id="Coils"/>
    </source>
</evidence>
<dbReference type="SMART" id="SM00065">
    <property type="entry name" value="GAF"/>
    <property type="match status" value="2"/>
</dbReference>
<dbReference type="PROSITE" id="PS50109">
    <property type="entry name" value="HIS_KIN"/>
    <property type="match status" value="1"/>
</dbReference>
<feature type="domain" description="Histidine kinase" evidence="14">
    <location>
        <begin position="518"/>
        <end position="735"/>
    </location>
</feature>
<dbReference type="Gene3D" id="3.40.50.2300">
    <property type="match status" value="1"/>
</dbReference>
<dbReference type="SMART" id="SM00388">
    <property type="entry name" value="HisKA"/>
    <property type="match status" value="1"/>
</dbReference>
<evidence type="ECO:0000259" key="17">
    <source>
        <dbReference type="PROSITE" id="PS50113"/>
    </source>
</evidence>
<dbReference type="InterPro" id="IPR005467">
    <property type="entry name" value="His_kinase_dom"/>
</dbReference>
<keyword evidence="10" id="KW-0902">Two-component regulatory system</keyword>
<dbReference type="InterPro" id="IPR000014">
    <property type="entry name" value="PAS"/>
</dbReference>
<dbReference type="PROSITE" id="PS50113">
    <property type="entry name" value="PAC"/>
    <property type="match status" value="1"/>
</dbReference>
<dbReference type="CDD" id="cd00130">
    <property type="entry name" value="PAS"/>
    <property type="match status" value="1"/>
</dbReference>
<dbReference type="InterPro" id="IPR003594">
    <property type="entry name" value="HATPase_dom"/>
</dbReference>
<evidence type="ECO:0000259" key="16">
    <source>
        <dbReference type="PROSITE" id="PS50112"/>
    </source>
</evidence>
<keyword evidence="19" id="KW-1185">Reference proteome</keyword>
<dbReference type="InterPro" id="IPR003661">
    <property type="entry name" value="HisK_dim/P_dom"/>
</dbReference>
<dbReference type="PROSITE" id="PS50112">
    <property type="entry name" value="PAS"/>
    <property type="match status" value="1"/>
</dbReference>
<dbReference type="SUPFAM" id="SSF47384">
    <property type="entry name" value="Homodimeric domain of signal transducing histidine kinase"/>
    <property type="match status" value="1"/>
</dbReference>
<dbReference type="Proteomes" id="UP000242757">
    <property type="component" value="Unassembled WGS sequence"/>
</dbReference>
<evidence type="ECO:0000259" key="14">
    <source>
        <dbReference type="PROSITE" id="PS50109"/>
    </source>
</evidence>
<evidence type="ECO:0000256" key="10">
    <source>
        <dbReference type="ARBA" id="ARBA00023012"/>
    </source>
</evidence>
<dbReference type="Pfam" id="PF00072">
    <property type="entry name" value="Response_reg"/>
    <property type="match status" value="1"/>
</dbReference>
<evidence type="ECO:0000256" key="9">
    <source>
        <dbReference type="ARBA" id="ARBA00022840"/>
    </source>
</evidence>
<evidence type="ECO:0000256" key="2">
    <source>
        <dbReference type="ARBA" id="ARBA00004236"/>
    </source>
</evidence>
<keyword evidence="6" id="KW-0808">Transferase</keyword>
<dbReference type="PANTHER" id="PTHR43047">
    <property type="entry name" value="TWO-COMPONENT HISTIDINE PROTEIN KINASE"/>
    <property type="match status" value="1"/>
</dbReference>
<dbReference type="CDD" id="cd16922">
    <property type="entry name" value="HATPase_EvgS-ArcB-TorS-like"/>
    <property type="match status" value="1"/>
</dbReference>
<evidence type="ECO:0000256" key="12">
    <source>
        <dbReference type="PROSITE-ProRule" id="PRU00169"/>
    </source>
</evidence>
<dbReference type="InterPro" id="IPR004358">
    <property type="entry name" value="Sig_transdc_His_kin-like_C"/>
</dbReference>